<proteinExistence type="predicted"/>
<gene>
    <name evidence="3" type="ORF">FB567DRAFT_625238</name>
</gene>
<keyword evidence="4" id="KW-1185">Reference proteome</keyword>
<reference evidence="3" key="1">
    <citation type="journal article" date="2021" name="Nat. Commun.">
        <title>Genetic determinants of endophytism in the Arabidopsis root mycobiome.</title>
        <authorList>
            <person name="Mesny F."/>
            <person name="Miyauchi S."/>
            <person name="Thiergart T."/>
            <person name="Pickel B."/>
            <person name="Atanasova L."/>
            <person name="Karlsson M."/>
            <person name="Huettel B."/>
            <person name="Barry K.W."/>
            <person name="Haridas S."/>
            <person name="Chen C."/>
            <person name="Bauer D."/>
            <person name="Andreopoulos W."/>
            <person name="Pangilinan J."/>
            <person name="LaButti K."/>
            <person name="Riley R."/>
            <person name="Lipzen A."/>
            <person name="Clum A."/>
            <person name="Drula E."/>
            <person name="Henrissat B."/>
            <person name="Kohler A."/>
            <person name="Grigoriev I.V."/>
            <person name="Martin F.M."/>
            <person name="Hacquard S."/>
        </authorList>
    </citation>
    <scope>NUCLEOTIDE SEQUENCE</scope>
    <source>
        <strain evidence="3">MPI-SDFR-AT-0120</strain>
    </source>
</reference>
<dbReference type="PANTHER" id="PTHR33112:SF12">
    <property type="entry name" value="HETEROKARYON INCOMPATIBILITY DOMAIN-CONTAINING PROTEIN"/>
    <property type="match status" value="1"/>
</dbReference>
<feature type="domain" description="Heterokaryon incompatibility" evidence="2">
    <location>
        <begin position="231"/>
        <end position="380"/>
    </location>
</feature>
<dbReference type="Pfam" id="PF06985">
    <property type="entry name" value="HET"/>
    <property type="match status" value="1"/>
</dbReference>
<dbReference type="PANTHER" id="PTHR33112">
    <property type="entry name" value="DOMAIN PROTEIN, PUTATIVE-RELATED"/>
    <property type="match status" value="1"/>
</dbReference>
<dbReference type="Proteomes" id="UP000813461">
    <property type="component" value="Unassembled WGS sequence"/>
</dbReference>
<dbReference type="OrthoDB" id="5428863at2759"/>
<comment type="caution">
    <text evidence="3">The sequence shown here is derived from an EMBL/GenBank/DDBJ whole genome shotgun (WGS) entry which is preliminary data.</text>
</comment>
<accession>A0A8K0RDL5</accession>
<evidence type="ECO:0000313" key="3">
    <source>
        <dbReference type="EMBL" id="KAH7092185.1"/>
    </source>
</evidence>
<evidence type="ECO:0000313" key="4">
    <source>
        <dbReference type="Proteomes" id="UP000813461"/>
    </source>
</evidence>
<organism evidence="3 4">
    <name type="scientific">Paraphoma chrysanthemicola</name>
    <dbReference type="NCBI Taxonomy" id="798071"/>
    <lineage>
        <taxon>Eukaryota</taxon>
        <taxon>Fungi</taxon>
        <taxon>Dikarya</taxon>
        <taxon>Ascomycota</taxon>
        <taxon>Pezizomycotina</taxon>
        <taxon>Dothideomycetes</taxon>
        <taxon>Pleosporomycetidae</taxon>
        <taxon>Pleosporales</taxon>
        <taxon>Pleosporineae</taxon>
        <taxon>Phaeosphaeriaceae</taxon>
        <taxon>Paraphoma</taxon>
    </lineage>
</organism>
<feature type="region of interest" description="Disordered" evidence="1">
    <location>
        <begin position="1"/>
        <end position="23"/>
    </location>
</feature>
<dbReference type="InterPro" id="IPR010730">
    <property type="entry name" value="HET"/>
</dbReference>
<dbReference type="AlphaFoldDB" id="A0A8K0RDL5"/>
<protein>
    <submittedName>
        <fullName evidence="3">Heterokaryon incompatibility protein-domain-containing protein</fullName>
    </submittedName>
</protein>
<dbReference type="EMBL" id="JAGMVJ010000003">
    <property type="protein sequence ID" value="KAH7092185.1"/>
    <property type="molecule type" value="Genomic_DNA"/>
</dbReference>
<feature type="region of interest" description="Disordered" evidence="1">
    <location>
        <begin position="91"/>
        <end position="120"/>
    </location>
</feature>
<name>A0A8K0RDL5_9PLEO</name>
<evidence type="ECO:0000256" key="1">
    <source>
        <dbReference type="SAM" id="MobiDB-lite"/>
    </source>
</evidence>
<feature type="compositionally biased region" description="Acidic residues" evidence="1">
    <location>
        <begin position="94"/>
        <end position="104"/>
    </location>
</feature>
<sequence>MLSRHVREDKSRQLINRPSTPEPKDFNLDTIVPYIDASQTTKCTDCKTILSFLLHDEKQLFYTSAKLPASTNTPRHEGCLRTALASCIKRNERSEDDADAETVSDADNPANVADGAHAEDPQESALKRIDLMRHTSRSIFNVTAPGPYSWVRDFEIVKRDGVPGKLGRGRIIQSEWIDVDIMRRWVGMCINGHGEACSQHHLIERLGVVYPARLVDVLGMCLVDAVADMEYVTLSYVWGVMPFFKSMKENVGKLYTKNALTQGNGDVLPRTIKHAMEVVRILGERYIWIDALCIVQDDEVGKAMEIRNMGGIYARSKFTIVAAGGEDADAGLDGLRGISGPRRGFQQRVLDVADGMQIIQRAGAKVDESRWWHRAWTLQEHFFSSRRLVFGREIVGWDCECARWREDVVETDTMRGRKSVEESRGRVIDNTIDDARLMFYSPFPDLLGLLKLIVAYNQKDLTYNEDIFKAFEAPLLALGYNFHGGFLCGLPVMFLDAAILWQAGREESLVRRIPKDAGLDPNSIPSWSWAGWKGKLDRYSWVKAMDYIEYSPNLRGNHLQTERVIPLVEWRSHEYKDGPGTSLHSTWYEFREAYLNHETEIPPGWTCHARTDSVLVHYHATPEEDENPRWDYTHEADEDWQFWYPIPLNNADGSALHYSTARILSCQTQRAWLHLGGFIQTEYMYERDPTLVSLLDGDEMWAGALKLHDEELLATSSGASPIELVAISKGYAYNSSTNEEIHEWDLDERPRLTEKYEFFNVLWVEWIDGIAYRKALGRVHAEVWLAQDLEDISLILG</sequence>
<feature type="compositionally biased region" description="Basic and acidic residues" evidence="1">
    <location>
        <begin position="1"/>
        <end position="12"/>
    </location>
</feature>
<evidence type="ECO:0000259" key="2">
    <source>
        <dbReference type="Pfam" id="PF06985"/>
    </source>
</evidence>